<evidence type="ECO:0000313" key="1">
    <source>
        <dbReference type="EMBL" id="OAT24249.1"/>
    </source>
</evidence>
<name>A0A1B7I6Z6_9ENTR</name>
<reference evidence="1 2" key="1">
    <citation type="submission" date="2016-04" db="EMBL/GenBank/DDBJ databases">
        <title>ATOL: Assembling a taxonomically balanced genome-scale reconstruction of the evolutionary history of the Enterobacteriaceae.</title>
        <authorList>
            <person name="Plunkett G.III."/>
            <person name="Neeno-Eckwall E.C."/>
            <person name="Glasner J.D."/>
            <person name="Perna N.T."/>
        </authorList>
    </citation>
    <scope>NUCLEOTIDE SEQUENCE [LARGE SCALE GENOMIC DNA]</scope>
    <source>
        <strain evidence="1 2">ATCC 51604</strain>
    </source>
</reference>
<evidence type="ECO:0000313" key="2">
    <source>
        <dbReference type="Proteomes" id="UP000078504"/>
    </source>
</evidence>
<proteinExistence type="predicted"/>
<accession>A0A1B7I6Z6</accession>
<dbReference type="AlphaFoldDB" id="A0A1B7I6Z6"/>
<protein>
    <submittedName>
        <fullName evidence="1">Uncharacterized protein</fullName>
    </submittedName>
</protein>
<dbReference type="PATRIC" id="fig|1354253.4.peg.83"/>
<comment type="caution">
    <text evidence="1">The sequence shown here is derived from an EMBL/GenBank/DDBJ whole genome shotgun (WGS) entry which is preliminary data.</text>
</comment>
<organism evidence="1 2">
    <name type="scientific">Buttiauxella gaviniae ATCC 51604</name>
    <dbReference type="NCBI Taxonomy" id="1354253"/>
    <lineage>
        <taxon>Bacteria</taxon>
        <taxon>Pseudomonadati</taxon>
        <taxon>Pseudomonadota</taxon>
        <taxon>Gammaproteobacteria</taxon>
        <taxon>Enterobacterales</taxon>
        <taxon>Enterobacteriaceae</taxon>
        <taxon>Buttiauxella</taxon>
    </lineage>
</organism>
<sequence length="200" mass="22725">MLAFWHEYSDLISAFLAALLGGCFTMKGVTAQVKQQAKQQATAAREKRITTLLGVREEIDSLIKLYQARMAEEIEKYDRNSPFDNIFPITQNYFTFYEANSASLPEVHRETLSKIVAFYTSAISLIDSYRGNNALIERLDSTQVASDITGNKEHLAHLKRYAILATKYGRGLMMIHEEVMLRYKQVIEAIDGEISQLQCS</sequence>
<dbReference type="RefSeq" id="WP_083962875.1">
    <property type="nucleotide sequence ID" value="NZ_LXEP01000001.1"/>
</dbReference>
<dbReference type="EMBL" id="LXEP01000001">
    <property type="protein sequence ID" value="OAT24249.1"/>
    <property type="molecule type" value="Genomic_DNA"/>
</dbReference>
<gene>
    <name evidence="1" type="ORF">M977_00080</name>
</gene>
<dbReference type="Proteomes" id="UP000078504">
    <property type="component" value="Unassembled WGS sequence"/>
</dbReference>